<feature type="domain" description="DUF7144" evidence="2">
    <location>
        <begin position="32"/>
        <end position="146"/>
    </location>
</feature>
<reference evidence="3 4" key="1">
    <citation type="submission" date="2014-07" db="EMBL/GenBank/DDBJ databases">
        <title>Whole Genome Sequence of the Amycolatopsis methanolica 239.</title>
        <authorList>
            <person name="Tang B."/>
        </authorList>
    </citation>
    <scope>NUCLEOTIDE SEQUENCE [LARGE SCALE GENOMIC DNA]</scope>
    <source>
        <strain evidence="3 4">239</strain>
    </source>
</reference>
<evidence type="ECO:0000259" key="2">
    <source>
        <dbReference type="Pfam" id="PF23636"/>
    </source>
</evidence>
<keyword evidence="1" id="KW-0472">Membrane</keyword>
<feature type="transmembrane region" description="Helical" evidence="1">
    <location>
        <begin position="32"/>
        <end position="57"/>
    </location>
</feature>
<proteinExistence type="predicted"/>
<dbReference type="KEGG" id="amq:AMETH_3276"/>
<dbReference type="AlphaFoldDB" id="A0A076MR52"/>
<feature type="transmembrane region" description="Helical" evidence="1">
    <location>
        <begin position="103"/>
        <end position="119"/>
    </location>
</feature>
<dbReference type="eggNOG" id="ENOG5032TA6">
    <property type="taxonomic scope" value="Bacteria"/>
</dbReference>
<dbReference type="STRING" id="1068978.AMETH_3276"/>
<dbReference type="PATRIC" id="fig|1068978.7.peg.3498"/>
<dbReference type="Pfam" id="PF23636">
    <property type="entry name" value="DUF7144"/>
    <property type="match status" value="1"/>
</dbReference>
<dbReference type="HOGENOM" id="CLU_118603_1_0_11"/>
<protein>
    <submittedName>
        <fullName evidence="3">Integral membrane protein</fullName>
    </submittedName>
</protein>
<keyword evidence="1" id="KW-1133">Transmembrane helix</keyword>
<dbReference type="InterPro" id="IPR055568">
    <property type="entry name" value="DUF7144"/>
</dbReference>
<evidence type="ECO:0000313" key="4">
    <source>
        <dbReference type="Proteomes" id="UP000062973"/>
    </source>
</evidence>
<keyword evidence="1" id="KW-0812">Transmembrane</keyword>
<evidence type="ECO:0000313" key="3">
    <source>
        <dbReference type="EMBL" id="AIJ23368.1"/>
    </source>
</evidence>
<dbReference type="EMBL" id="CP009110">
    <property type="protein sequence ID" value="AIJ23368.1"/>
    <property type="molecule type" value="Genomic_DNA"/>
</dbReference>
<sequence length="147" mass="15400">MADQAYLRDQAYMSSQRATGLGRVTEERGSGWLLFGAVMVVLAGLFTTVMGIVALAADDHYVVGPEGTLVVDLTGWGWIHLVVGVLAVAAGVALGFGAMWARVVAVLLAGFNALSHLAFLNVAPVQSTIVIAIDVLVIWAVVAHGRE</sequence>
<feature type="transmembrane region" description="Helical" evidence="1">
    <location>
        <begin position="125"/>
        <end position="143"/>
    </location>
</feature>
<evidence type="ECO:0000256" key="1">
    <source>
        <dbReference type="SAM" id="Phobius"/>
    </source>
</evidence>
<feature type="transmembrane region" description="Helical" evidence="1">
    <location>
        <begin position="77"/>
        <end position="96"/>
    </location>
</feature>
<keyword evidence="4" id="KW-1185">Reference proteome</keyword>
<dbReference type="OrthoDB" id="4482242at2"/>
<dbReference type="RefSeq" id="WP_017982198.1">
    <property type="nucleotide sequence ID" value="NZ_AQUL01000001.1"/>
</dbReference>
<name>A0A076MR52_AMYME</name>
<organism evidence="3 4">
    <name type="scientific">Amycolatopsis methanolica 239</name>
    <dbReference type="NCBI Taxonomy" id="1068978"/>
    <lineage>
        <taxon>Bacteria</taxon>
        <taxon>Bacillati</taxon>
        <taxon>Actinomycetota</taxon>
        <taxon>Actinomycetes</taxon>
        <taxon>Pseudonocardiales</taxon>
        <taxon>Pseudonocardiaceae</taxon>
        <taxon>Amycolatopsis</taxon>
        <taxon>Amycolatopsis methanolica group</taxon>
    </lineage>
</organism>
<dbReference type="Proteomes" id="UP000062973">
    <property type="component" value="Chromosome"/>
</dbReference>
<accession>A0A076MR52</accession>
<gene>
    <name evidence="3" type="ORF">AMETH_3276</name>
</gene>